<dbReference type="PANTHER" id="PTHR30469:SF15">
    <property type="entry name" value="HLYD FAMILY OF SECRETION PROTEINS"/>
    <property type="match status" value="1"/>
</dbReference>
<name>A0A9D1LC90_9FIRM</name>
<sequence length="391" mass="41808">MKRLRGFAALILIGALCLGSASAEMFFNGKVTGAQTVSVSAPFGGVVKEVELRAGDRVSVGQEIATIQTSKVYAAAEGKVSGVFGQEGDSTEGITERYGAVLYIEPMNKYIISASTEKAYNKGENKYIHIGEVVYLSCTADGTHRGTGIVSKIENEGEEKGKYTVEVTGGEFYMGETVNIFRDPGYASSSRIGRGTVAANAVVPIKGEGSILKMHVKNGDFVERGELLFECVSGTLDGLYASDNRIVSDVAGIVSKVDAVNGQSVEKNAPLITVYPDETMQIEISVAEADLPFIQTGMPVEIEFNWNPNSEKRVQGTVTGISYATVTAEGEAQSGDAVYTGYVSFTPDESVRLGMSVLVYTVDDHEEEFSAHEQPISEEELSAQEETDSQG</sequence>
<accession>A0A9D1LC90</accession>
<reference evidence="3" key="1">
    <citation type="submission" date="2020-10" db="EMBL/GenBank/DDBJ databases">
        <authorList>
            <person name="Gilroy R."/>
        </authorList>
    </citation>
    <scope>NUCLEOTIDE SEQUENCE</scope>
    <source>
        <strain evidence="3">ChiHcec3-11533</strain>
    </source>
</reference>
<feature type="signal peptide" evidence="2">
    <location>
        <begin position="1"/>
        <end position="23"/>
    </location>
</feature>
<evidence type="ECO:0000313" key="4">
    <source>
        <dbReference type="Proteomes" id="UP000824072"/>
    </source>
</evidence>
<dbReference type="EMBL" id="DVMU01000056">
    <property type="protein sequence ID" value="HIU33402.1"/>
    <property type="molecule type" value="Genomic_DNA"/>
</dbReference>
<proteinExistence type="predicted"/>
<dbReference type="Proteomes" id="UP000824072">
    <property type="component" value="Unassembled WGS sequence"/>
</dbReference>
<protein>
    <submittedName>
        <fullName evidence="3">HlyD family efflux transporter periplasmic adaptor subunit</fullName>
    </submittedName>
</protein>
<feature type="compositionally biased region" description="Acidic residues" evidence="1">
    <location>
        <begin position="376"/>
        <end position="391"/>
    </location>
</feature>
<evidence type="ECO:0000313" key="3">
    <source>
        <dbReference type="EMBL" id="HIU33402.1"/>
    </source>
</evidence>
<dbReference type="GO" id="GO:0015562">
    <property type="term" value="F:efflux transmembrane transporter activity"/>
    <property type="evidence" value="ECO:0007669"/>
    <property type="project" value="TreeGrafter"/>
</dbReference>
<dbReference type="SUPFAM" id="SSF51230">
    <property type="entry name" value="Single hybrid motif"/>
    <property type="match status" value="2"/>
</dbReference>
<feature type="chain" id="PRO_5039577582" evidence="2">
    <location>
        <begin position="24"/>
        <end position="391"/>
    </location>
</feature>
<dbReference type="Gene3D" id="2.40.30.170">
    <property type="match status" value="1"/>
</dbReference>
<keyword evidence="2" id="KW-0732">Signal</keyword>
<dbReference type="AlphaFoldDB" id="A0A9D1LC90"/>
<organism evidence="3 4">
    <name type="scientific">Candidatus Pullichristensenella excrementigallinarum</name>
    <dbReference type="NCBI Taxonomy" id="2840907"/>
    <lineage>
        <taxon>Bacteria</taxon>
        <taxon>Bacillati</taxon>
        <taxon>Bacillota</taxon>
        <taxon>Clostridia</taxon>
        <taxon>Candidatus Pullichristensenella</taxon>
    </lineage>
</organism>
<dbReference type="InterPro" id="IPR011053">
    <property type="entry name" value="Single_hybrid_motif"/>
</dbReference>
<comment type="caution">
    <text evidence="3">The sequence shown here is derived from an EMBL/GenBank/DDBJ whole genome shotgun (WGS) entry which is preliminary data.</text>
</comment>
<dbReference type="PANTHER" id="PTHR30469">
    <property type="entry name" value="MULTIDRUG RESISTANCE PROTEIN MDTA"/>
    <property type="match status" value="1"/>
</dbReference>
<reference evidence="3" key="2">
    <citation type="journal article" date="2021" name="PeerJ">
        <title>Extensive microbial diversity within the chicken gut microbiome revealed by metagenomics and culture.</title>
        <authorList>
            <person name="Gilroy R."/>
            <person name="Ravi A."/>
            <person name="Getino M."/>
            <person name="Pursley I."/>
            <person name="Horton D.L."/>
            <person name="Alikhan N.F."/>
            <person name="Baker D."/>
            <person name="Gharbi K."/>
            <person name="Hall N."/>
            <person name="Watson M."/>
            <person name="Adriaenssens E.M."/>
            <person name="Foster-Nyarko E."/>
            <person name="Jarju S."/>
            <person name="Secka A."/>
            <person name="Antonio M."/>
            <person name="Oren A."/>
            <person name="Chaudhuri R.R."/>
            <person name="La Ragione R."/>
            <person name="Hildebrand F."/>
            <person name="Pallen M.J."/>
        </authorList>
    </citation>
    <scope>NUCLEOTIDE SEQUENCE</scope>
    <source>
        <strain evidence="3">ChiHcec3-11533</strain>
    </source>
</reference>
<gene>
    <name evidence="3" type="ORF">IAB02_02440</name>
</gene>
<evidence type="ECO:0000256" key="1">
    <source>
        <dbReference type="SAM" id="MobiDB-lite"/>
    </source>
</evidence>
<dbReference type="GO" id="GO:1990281">
    <property type="term" value="C:efflux pump complex"/>
    <property type="evidence" value="ECO:0007669"/>
    <property type="project" value="TreeGrafter"/>
</dbReference>
<dbReference type="Gene3D" id="2.40.50.100">
    <property type="match status" value="2"/>
</dbReference>
<feature type="region of interest" description="Disordered" evidence="1">
    <location>
        <begin position="368"/>
        <end position="391"/>
    </location>
</feature>
<evidence type="ECO:0000256" key="2">
    <source>
        <dbReference type="SAM" id="SignalP"/>
    </source>
</evidence>